<dbReference type="Pfam" id="PF22823">
    <property type="entry name" value="MrpR_C_cat"/>
    <property type="match status" value="1"/>
</dbReference>
<feature type="domain" description="MrpR N-terminal core-binding" evidence="1">
    <location>
        <begin position="3"/>
        <end position="81"/>
    </location>
</feature>
<dbReference type="Pfam" id="PF22822">
    <property type="entry name" value="MrpR_N_CB"/>
    <property type="match status" value="1"/>
</dbReference>
<feature type="domain" description="MrpR C-terminal catalytic" evidence="2">
    <location>
        <begin position="115"/>
        <end position="305"/>
    </location>
</feature>
<reference evidence="3 4" key="1">
    <citation type="journal article" date="2016" name="Front. Microbiol.">
        <title>Comprehensive Phylogenetic Analysis of Bovine Non-aureus Staphylococci Species Based on Whole-Genome Sequencing.</title>
        <authorList>
            <person name="Naushad S."/>
            <person name="Barkema H.W."/>
            <person name="Luby C."/>
            <person name="Condas L.A."/>
            <person name="Nobrega D.B."/>
            <person name="Carson D.A."/>
            <person name="De Buck J."/>
        </authorList>
    </citation>
    <scope>NUCLEOTIDE SEQUENCE [LARGE SCALE GENOMIC DNA]</scope>
    <source>
        <strain evidence="3 4">SNUC 1231</strain>
    </source>
</reference>
<proteinExistence type="predicted"/>
<gene>
    <name evidence="3" type="ORF">BU058_13040</name>
</gene>
<evidence type="ECO:0000313" key="3">
    <source>
        <dbReference type="EMBL" id="PTI73588.1"/>
    </source>
</evidence>
<dbReference type="Proteomes" id="UP000241960">
    <property type="component" value="Unassembled WGS sequence"/>
</dbReference>
<dbReference type="RefSeq" id="WP_107545430.1">
    <property type="nucleotide sequence ID" value="NZ_PZFQ01000072.1"/>
</dbReference>
<name>A0A9Q6HLS7_9STAP</name>
<dbReference type="InterPro" id="IPR011010">
    <property type="entry name" value="DNA_brk_join_enz"/>
</dbReference>
<dbReference type="InterPro" id="IPR055008">
    <property type="entry name" value="MrpR_C_cat"/>
</dbReference>
<evidence type="ECO:0000259" key="1">
    <source>
        <dbReference type="Pfam" id="PF22822"/>
    </source>
</evidence>
<evidence type="ECO:0000259" key="2">
    <source>
        <dbReference type="Pfam" id="PF22823"/>
    </source>
</evidence>
<dbReference type="AlphaFoldDB" id="A0A9Q6HLS7"/>
<sequence>MAFYNHFFKEEFLSTVSEKNRYYYRSLFNRSATLEQQLDKDLYNFTDNDVEILLYSINTSQKNTLVTYLNQAKNYCEYAIEKGSKISNINVFKSFSYGSLDKYTAKHKMKHLSKNDLEIALKDIVNSNDFALYVALFEGVGGFEYTELSELKIDDVREAYNNPVEDGYVIELRSEQKHSKEIKTRKLTVTKNLLKYLEQSHAQKTYLLKNGASEFTKNERDIIDGVYVFRNVTTTNRPDGKIDKQFIYRKIKVLSEATEGEVSSISTLINSGMIYYMHLLADESGKINVKDLKYVTDRFGLSVNSLSPHSSYKTLAKKHKEALEANYNVAFANL</sequence>
<accession>A0A9Q6HLS7</accession>
<dbReference type="SUPFAM" id="SSF56349">
    <property type="entry name" value="DNA breaking-rejoining enzymes"/>
    <property type="match status" value="1"/>
</dbReference>
<dbReference type="EMBL" id="PZFQ01000072">
    <property type="protein sequence ID" value="PTI73588.1"/>
    <property type="molecule type" value="Genomic_DNA"/>
</dbReference>
<organism evidence="3 4">
    <name type="scientific">Staphylococcus succinus</name>
    <dbReference type="NCBI Taxonomy" id="61015"/>
    <lineage>
        <taxon>Bacteria</taxon>
        <taxon>Bacillati</taxon>
        <taxon>Bacillota</taxon>
        <taxon>Bacilli</taxon>
        <taxon>Bacillales</taxon>
        <taxon>Staphylococcaceae</taxon>
        <taxon>Staphylococcus</taxon>
    </lineage>
</organism>
<comment type="caution">
    <text evidence="3">The sequence shown here is derived from an EMBL/GenBank/DDBJ whole genome shotgun (WGS) entry which is preliminary data.</text>
</comment>
<protein>
    <submittedName>
        <fullName evidence="3">Uncharacterized protein</fullName>
    </submittedName>
</protein>
<evidence type="ECO:0000313" key="4">
    <source>
        <dbReference type="Proteomes" id="UP000241960"/>
    </source>
</evidence>
<dbReference type="GO" id="GO:0003677">
    <property type="term" value="F:DNA binding"/>
    <property type="evidence" value="ECO:0007669"/>
    <property type="project" value="InterPro"/>
</dbReference>
<dbReference type="InterPro" id="IPR055009">
    <property type="entry name" value="MrpR_N_CB"/>
</dbReference>